<feature type="region of interest" description="Disordered" evidence="4">
    <location>
        <begin position="247"/>
        <end position="349"/>
    </location>
</feature>
<dbReference type="InterPro" id="IPR000073">
    <property type="entry name" value="AB_hydrolase_1"/>
</dbReference>
<organism evidence="6 7">
    <name type="scientific">Microbotryum intermedium</name>
    <dbReference type="NCBI Taxonomy" id="269621"/>
    <lineage>
        <taxon>Eukaryota</taxon>
        <taxon>Fungi</taxon>
        <taxon>Dikarya</taxon>
        <taxon>Basidiomycota</taxon>
        <taxon>Pucciniomycotina</taxon>
        <taxon>Microbotryomycetes</taxon>
        <taxon>Microbotryales</taxon>
        <taxon>Microbotryaceae</taxon>
        <taxon>Microbotryum</taxon>
    </lineage>
</organism>
<evidence type="ECO:0000313" key="6">
    <source>
        <dbReference type="EMBL" id="SCV68616.1"/>
    </source>
</evidence>
<protein>
    <submittedName>
        <fullName evidence="6">BQ2448_737 protein</fullName>
    </submittedName>
</protein>
<dbReference type="PANTHER" id="PTHR32268">
    <property type="entry name" value="HOMOSERINE O-ACETYLTRANSFERASE"/>
    <property type="match status" value="1"/>
</dbReference>
<evidence type="ECO:0000259" key="5">
    <source>
        <dbReference type="Pfam" id="PF00561"/>
    </source>
</evidence>
<feature type="compositionally biased region" description="Basic and acidic residues" evidence="4">
    <location>
        <begin position="287"/>
        <end position="300"/>
    </location>
</feature>
<feature type="compositionally biased region" description="Pro residues" evidence="4">
    <location>
        <begin position="337"/>
        <end position="346"/>
    </location>
</feature>
<dbReference type="STRING" id="269621.A0A238FC16"/>
<dbReference type="NCBIfam" id="TIGR01392">
    <property type="entry name" value="homoserO_Ac_trn"/>
    <property type="match status" value="1"/>
</dbReference>
<keyword evidence="7" id="KW-1185">Reference proteome</keyword>
<dbReference type="GO" id="GO:0009086">
    <property type="term" value="P:methionine biosynthetic process"/>
    <property type="evidence" value="ECO:0007669"/>
    <property type="project" value="TreeGrafter"/>
</dbReference>
<dbReference type="GO" id="GO:0004414">
    <property type="term" value="F:homoserine O-acetyltransferase activity"/>
    <property type="evidence" value="ECO:0007669"/>
    <property type="project" value="TreeGrafter"/>
</dbReference>
<accession>A0A238FC16</accession>
<dbReference type="GO" id="GO:0009092">
    <property type="term" value="P:homoserine metabolic process"/>
    <property type="evidence" value="ECO:0007669"/>
    <property type="project" value="TreeGrafter"/>
</dbReference>
<reference evidence="7" key="1">
    <citation type="submission" date="2016-09" db="EMBL/GenBank/DDBJ databases">
        <authorList>
            <person name="Jeantristanb JTB J.-T."/>
            <person name="Ricardo R."/>
        </authorList>
    </citation>
    <scope>NUCLEOTIDE SEQUENCE [LARGE SCALE GENOMIC DNA]</scope>
</reference>
<dbReference type="SUPFAM" id="SSF53474">
    <property type="entry name" value="alpha/beta-Hydrolases"/>
    <property type="match status" value="1"/>
</dbReference>
<evidence type="ECO:0000256" key="1">
    <source>
        <dbReference type="ARBA" id="ARBA00006886"/>
    </source>
</evidence>
<evidence type="ECO:0000256" key="4">
    <source>
        <dbReference type="SAM" id="MobiDB-lite"/>
    </source>
</evidence>
<proteinExistence type="inferred from homology"/>
<dbReference type="InterPro" id="IPR008220">
    <property type="entry name" value="HAT_MetX-like"/>
</dbReference>
<dbReference type="Gene3D" id="3.40.50.1820">
    <property type="entry name" value="alpha/beta hydrolase"/>
    <property type="match status" value="1"/>
</dbReference>
<sequence length="502" mass="54157">MSDPTIQIFPPGAPPAAASNRFAALIPSQSIAVVSSFTLDSGVTLEQVPVGFRTWGKLNAEKDNVMILCHALTGSSDVEDWWGPLLGPNLAFDPTRYFIFCANVLGSPYGTASPTTKNPHRDDGGRWGPEFPATVVRDDVRLQKLLLDHLGVARVSVVIGGSMGGMQCLEWPLCTPPGYVSNICPVATSARHSAWGISWGEAQRQSIYSDPDYQGGWYAEDGQGPERGLAAARMAALLTYRSRDSFESRFGRKENPTTPREGSPKIDGGSGLGRGKITDAWGTPRTQAERAEAAHNDGHRPTAVTRPASPSSRSSSTLGPGTSSNGGDLPLTESGDPLPPPSPPPIFSAQSYLRYQGDKFVRRFDANCYIHLTRKLDAHDVGRGRPSHPPPLSLAPPGALVIAISTDGLFTLSEQRELASALPEADLIVVDSPDGHDGFLLEFEQINTHILKFLKSRLPEIYEREPVAPVDEVARRGNRSNGFQVQQTSLFGEAEAGDITRW</sequence>
<dbReference type="OrthoDB" id="191364at2759"/>
<keyword evidence="2" id="KW-0808">Transferase</keyword>
<feature type="active site" description="Nucleophile" evidence="3">
    <location>
        <position position="162"/>
    </location>
</feature>
<dbReference type="PANTHER" id="PTHR32268:SF11">
    <property type="entry name" value="HOMOSERINE O-ACETYLTRANSFERASE"/>
    <property type="match status" value="1"/>
</dbReference>
<dbReference type="AlphaFoldDB" id="A0A238FC16"/>
<dbReference type="HAMAP" id="MF_00296">
    <property type="entry name" value="MetX_acyltransf"/>
    <property type="match status" value="1"/>
</dbReference>
<dbReference type="EMBL" id="FMSP01000003">
    <property type="protein sequence ID" value="SCV68616.1"/>
    <property type="molecule type" value="Genomic_DNA"/>
</dbReference>
<dbReference type="Proteomes" id="UP000198372">
    <property type="component" value="Unassembled WGS sequence"/>
</dbReference>
<evidence type="ECO:0000256" key="2">
    <source>
        <dbReference type="ARBA" id="ARBA00022679"/>
    </source>
</evidence>
<gene>
    <name evidence="6" type="ORF">BQ2448_737</name>
</gene>
<dbReference type="Pfam" id="PF00561">
    <property type="entry name" value="Abhydrolase_1"/>
    <property type="match status" value="1"/>
</dbReference>
<feature type="domain" description="AB hydrolase-1" evidence="5">
    <location>
        <begin position="64"/>
        <end position="253"/>
    </location>
</feature>
<evidence type="ECO:0000313" key="7">
    <source>
        <dbReference type="Proteomes" id="UP000198372"/>
    </source>
</evidence>
<dbReference type="InterPro" id="IPR029058">
    <property type="entry name" value="AB_hydrolase_fold"/>
</dbReference>
<evidence type="ECO:0000256" key="3">
    <source>
        <dbReference type="PIRSR" id="PIRSR000443-1"/>
    </source>
</evidence>
<comment type="similarity">
    <text evidence="1">Belongs to the AB hydrolase superfamily. MetX family.</text>
</comment>
<name>A0A238FC16_9BASI</name>
<feature type="compositionally biased region" description="Low complexity" evidence="4">
    <location>
        <begin position="305"/>
        <end position="327"/>
    </location>
</feature>
<feature type="active site" evidence="3">
    <location>
        <position position="436"/>
    </location>
</feature>
<feature type="active site" evidence="3">
    <location>
        <position position="407"/>
    </location>
</feature>
<dbReference type="PIRSF" id="PIRSF000443">
    <property type="entry name" value="Homoser_Ac_trans"/>
    <property type="match status" value="1"/>
</dbReference>